<evidence type="ECO:0000259" key="1">
    <source>
        <dbReference type="Pfam" id="PF00078"/>
    </source>
</evidence>
<evidence type="ECO:0000313" key="2">
    <source>
        <dbReference type="EnsemblPlants" id="cds.evm.model.01.2300"/>
    </source>
</evidence>
<dbReference type="EnsemblPlants" id="evm.model.01.2300">
    <property type="protein sequence ID" value="cds.evm.model.01.2300"/>
    <property type="gene ID" value="evm.TU.01.2300"/>
</dbReference>
<reference evidence="2" key="2">
    <citation type="submission" date="2021-03" db="UniProtKB">
        <authorList>
            <consortium name="EnsemblPlants"/>
        </authorList>
    </citation>
    <scope>IDENTIFICATION</scope>
</reference>
<dbReference type="EMBL" id="UZAU01000068">
    <property type="status" value="NOT_ANNOTATED_CDS"/>
    <property type="molecule type" value="Genomic_DNA"/>
</dbReference>
<evidence type="ECO:0000313" key="3">
    <source>
        <dbReference type="Proteomes" id="UP000596661"/>
    </source>
</evidence>
<dbReference type="Pfam" id="PF00078">
    <property type="entry name" value="RVT_1"/>
    <property type="match status" value="1"/>
</dbReference>
<dbReference type="CDD" id="cd01650">
    <property type="entry name" value="RT_nLTR_like"/>
    <property type="match status" value="1"/>
</dbReference>
<organism evidence="2 3">
    <name type="scientific">Cannabis sativa</name>
    <name type="common">Hemp</name>
    <name type="synonym">Marijuana</name>
    <dbReference type="NCBI Taxonomy" id="3483"/>
    <lineage>
        <taxon>Eukaryota</taxon>
        <taxon>Viridiplantae</taxon>
        <taxon>Streptophyta</taxon>
        <taxon>Embryophyta</taxon>
        <taxon>Tracheophyta</taxon>
        <taxon>Spermatophyta</taxon>
        <taxon>Magnoliopsida</taxon>
        <taxon>eudicotyledons</taxon>
        <taxon>Gunneridae</taxon>
        <taxon>Pentapetalae</taxon>
        <taxon>rosids</taxon>
        <taxon>fabids</taxon>
        <taxon>Rosales</taxon>
        <taxon>Cannabaceae</taxon>
        <taxon>Cannabis</taxon>
    </lineage>
</organism>
<dbReference type="InterPro" id="IPR043502">
    <property type="entry name" value="DNA/RNA_pol_sf"/>
</dbReference>
<reference evidence="2" key="1">
    <citation type="submission" date="2018-11" db="EMBL/GenBank/DDBJ databases">
        <authorList>
            <person name="Grassa J C."/>
        </authorList>
    </citation>
    <scope>NUCLEOTIDE SEQUENCE [LARGE SCALE GENOMIC DNA]</scope>
</reference>
<dbReference type="PANTHER" id="PTHR33116:SF84">
    <property type="entry name" value="RNA-DIRECTED DNA POLYMERASE"/>
    <property type="match status" value="1"/>
</dbReference>
<proteinExistence type="predicted"/>
<dbReference type="InterPro" id="IPR000477">
    <property type="entry name" value="RT_dom"/>
</dbReference>
<dbReference type="OMA" id="FAFINWI"/>
<dbReference type="AlphaFoldDB" id="A0A803NKL3"/>
<dbReference type="Proteomes" id="UP000596661">
    <property type="component" value="Chromosome 1"/>
</dbReference>
<accession>A0A803NKL3</accession>
<name>A0A803NKL3_CANSA</name>
<dbReference type="Gramene" id="evm.model.01.2300">
    <property type="protein sequence ID" value="cds.evm.model.01.2300"/>
    <property type="gene ID" value="evm.TU.01.2300"/>
</dbReference>
<sequence length="379" mass="43424">MAMRKKVNTKLVQNGPILSKQRQEFLQMEFTAADVKEALFDIPGSKAPGPDGFSSYFFQDNWEIIKEDVTEAILSFLHSGRLLKELNSTSLTLIPKVKCPKSVSDFRPVACCNVIYKVATKMLCKRLRTVLPELVAQNQSSFIQGRYIAYNIMVCQDLVKHYGRKNVRPNCMIKLDLRKAYDTLEWDFIEEMMVAMKFPPKFIQILMVGKKIDFKFHDRCLDMELNHLYFADDVLIFCHGDFKSIYYLLQGMKLFSMSSGLYPNELKSALYRCGMKEDEVQRVIDASGFARSILPFKYLGIPICARRLTAVECGTIIEKMAWLINGLGQVSWDRLCKSKAAGGLGLRNTIKWNEAALGKYVWAIATKQDNLWVKWVHAV</sequence>
<feature type="domain" description="Reverse transcriptase" evidence="1">
    <location>
        <begin position="100"/>
        <end position="206"/>
    </location>
</feature>
<dbReference type="PANTHER" id="PTHR33116">
    <property type="entry name" value="REVERSE TRANSCRIPTASE ZINC-BINDING DOMAIN-CONTAINING PROTEIN-RELATED-RELATED"/>
    <property type="match status" value="1"/>
</dbReference>
<keyword evidence="3" id="KW-1185">Reference proteome</keyword>
<protein>
    <recommendedName>
        <fullName evidence="1">Reverse transcriptase domain-containing protein</fullName>
    </recommendedName>
</protein>
<dbReference type="SUPFAM" id="SSF56672">
    <property type="entry name" value="DNA/RNA polymerases"/>
    <property type="match status" value="1"/>
</dbReference>